<proteinExistence type="predicted"/>
<dbReference type="PANTHER" id="PTHR30137:SF8">
    <property type="entry name" value="BLR5498 PROTEIN"/>
    <property type="match status" value="1"/>
</dbReference>
<dbReference type="GO" id="GO:0005829">
    <property type="term" value="C:cytosol"/>
    <property type="evidence" value="ECO:0007669"/>
    <property type="project" value="TreeGrafter"/>
</dbReference>
<dbReference type="RefSeq" id="WP_055501578.1">
    <property type="nucleotide sequence ID" value="NZ_BBZG01000001.1"/>
</dbReference>
<dbReference type="OrthoDB" id="5478077at2"/>
<evidence type="ECO:0000313" key="5">
    <source>
        <dbReference type="Proteomes" id="UP000198953"/>
    </source>
</evidence>
<dbReference type="Gene3D" id="3.20.20.30">
    <property type="entry name" value="Luciferase-like domain"/>
    <property type="match status" value="1"/>
</dbReference>
<dbReference type="SUPFAM" id="SSF51679">
    <property type="entry name" value="Bacterial luciferase-like"/>
    <property type="match status" value="1"/>
</dbReference>
<dbReference type="GO" id="GO:0004497">
    <property type="term" value="F:monooxygenase activity"/>
    <property type="evidence" value="ECO:0007669"/>
    <property type="project" value="UniProtKB-KW"/>
</dbReference>
<evidence type="ECO:0000256" key="1">
    <source>
        <dbReference type="ARBA" id="ARBA00023002"/>
    </source>
</evidence>
<sequence length="336" mass="36673">MQFSLSFFSATGDSTSSEKYKLLLDAARYADQAGFSAVWIPERHFHPFGGLYPNPAVLGAALATTTSRVGIRAGSVVLPLQHVARVAEEWSVVDNLSGGRVEISFASGWQRNDFVLAPENYERRKSMLEGAVDEVRRLWRGESVPFGEEKVQTFPRPLQAELPIWMTSAGTPATAELAGRMGAGLLTHLVGQTYGELAELVRRYRVASMDATGQPGRVALMLHTFLGRDRERARATAKPPLKRYLRSAANLRASMPARQIPEQHLTEEDWDIMLEHAAGRYMSGALIGDPAGCAAVVEQAAQAGVDEISCLIDFVESYEEVMTGLPLLAELAKLAA</sequence>
<keyword evidence="2 4" id="KW-0503">Monooxygenase</keyword>
<keyword evidence="1" id="KW-0560">Oxidoreductase</keyword>
<dbReference type="InterPro" id="IPR050766">
    <property type="entry name" value="Bact_Lucif_Oxidored"/>
</dbReference>
<dbReference type="InterPro" id="IPR024011">
    <property type="entry name" value="Biosynth_lucif-like_mOase_dom"/>
</dbReference>
<gene>
    <name evidence="4" type="ORF">SAMN05660976_00696</name>
</gene>
<dbReference type="NCBIfam" id="TIGR04020">
    <property type="entry name" value="seco_metab_LLM"/>
    <property type="match status" value="1"/>
</dbReference>
<dbReference type="STRING" id="46177.SAMN05660976_00696"/>
<evidence type="ECO:0000259" key="3">
    <source>
        <dbReference type="Pfam" id="PF00296"/>
    </source>
</evidence>
<dbReference type="GO" id="GO:0016705">
    <property type="term" value="F:oxidoreductase activity, acting on paired donors, with incorporation or reduction of molecular oxygen"/>
    <property type="evidence" value="ECO:0007669"/>
    <property type="project" value="InterPro"/>
</dbReference>
<feature type="domain" description="Luciferase-like" evidence="3">
    <location>
        <begin position="3"/>
        <end position="307"/>
    </location>
</feature>
<evidence type="ECO:0000313" key="4">
    <source>
        <dbReference type="EMBL" id="SEK57748.1"/>
    </source>
</evidence>
<name>A0A1H7I5Q4_9ACTN</name>
<dbReference type="InterPro" id="IPR011251">
    <property type="entry name" value="Luciferase-like_dom"/>
</dbReference>
<reference evidence="4 5" key="1">
    <citation type="submission" date="2016-10" db="EMBL/GenBank/DDBJ databases">
        <authorList>
            <person name="de Groot N.N."/>
        </authorList>
    </citation>
    <scope>NUCLEOTIDE SEQUENCE [LARGE SCALE GENOMIC DNA]</scope>
    <source>
        <strain evidence="4 5">DSM 43357</strain>
    </source>
</reference>
<protein>
    <submittedName>
        <fullName evidence="4">Natural product biosynthesis luciferase-like monooxygenase domain-containing protein</fullName>
    </submittedName>
</protein>
<keyword evidence="5" id="KW-1185">Reference proteome</keyword>
<dbReference type="EMBL" id="FOBF01000002">
    <property type="protein sequence ID" value="SEK57748.1"/>
    <property type="molecule type" value="Genomic_DNA"/>
</dbReference>
<dbReference type="Pfam" id="PF00296">
    <property type="entry name" value="Bac_luciferase"/>
    <property type="match status" value="1"/>
</dbReference>
<evidence type="ECO:0000256" key="2">
    <source>
        <dbReference type="ARBA" id="ARBA00023033"/>
    </source>
</evidence>
<dbReference type="Proteomes" id="UP000198953">
    <property type="component" value="Unassembled WGS sequence"/>
</dbReference>
<dbReference type="PANTHER" id="PTHR30137">
    <property type="entry name" value="LUCIFERASE-LIKE MONOOXYGENASE"/>
    <property type="match status" value="1"/>
</dbReference>
<accession>A0A1H7I5Q4</accession>
<dbReference type="AlphaFoldDB" id="A0A1H7I5Q4"/>
<organism evidence="4 5">
    <name type="scientific">Nonomuraea pusilla</name>
    <dbReference type="NCBI Taxonomy" id="46177"/>
    <lineage>
        <taxon>Bacteria</taxon>
        <taxon>Bacillati</taxon>
        <taxon>Actinomycetota</taxon>
        <taxon>Actinomycetes</taxon>
        <taxon>Streptosporangiales</taxon>
        <taxon>Streptosporangiaceae</taxon>
        <taxon>Nonomuraea</taxon>
    </lineage>
</organism>
<dbReference type="InterPro" id="IPR036661">
    <property type="entry name" value="Luciferase-like_sf"/>
</dbReference>